<protein>
    <submittedName>
        <fullName evidence="1">Uncharacterized protein</fullName>
    </submittedName>
</protein>
<organism evidence="1 2">
    <name type="scientific">Datura stramonium</name>
    <name type="common">Jimsonweed</name>
    <name type="synonym">Common thornapple</name>
    <dbReference type="NCBI Taxonomy" id="4076"/>
    <lineage>
        <taxon>Eukaryota</taxon>
        <taxon>Viridiplantae</taxon>
        <taxon>Streptophyta</taxon>
        <taxon>Embryophyta</taxon>
        <taxon>Tracheophyta</taxon>
        <taxon>Spermatophyta</taxon>
        <taxon>Magnoliopsida</taxon>
        <taxon>eudicotyledons</taxon>
        <taxon>Gunneridae</taxon>
        <taxon>Pentapetalae</taxon>
        <taxon>asterids</taxon>
        <taxon>lamiids</taxon>
        <taxon>Solanales</taxon>
        <taxon>Solanaceae</taxon>
        <taxon>Solanoideae</taxon>
        <taxon>Datureae</taxon>
        <taxon>Datura</taxon>
    </lineage>
</organism>
<evidence type="ECO:0000313" key="2">
    <source>
        <dbReference type="Proteomes" id="UP000823775"/>
    </source>
</evidence>
<dbReference type="EMBL" id="JACEIK010010542">
    <property type="protein sequence ID" value="MCE3215238.1"/>
    <property type="molecule type" value="Genomic_DNA"/>
</dbReference>
<keyword evidence="2" id="KW-1185">Reference proteome</keyword>
<evidence type="ECO:0000313" key="1">
    <source>
        <dbReference type="EMBL" id="MCE3215238.1"/>
    </source>
</evidence>
<comment type="caution">
    <text evidence="1">The sequence shown here is derived from an EMBL/GenBank/DDBJ whole genome shotgun (WGS) entry which is preliminary data.</text>
</comment>
<proteinExistence type="predicted"/>
<name>A0ABS8WT53_DATST</name>
<sequence>MEGVKLDDGPSLVVSRINPFSCMAVEALKDCQVSDGLSHGPLPKTKFLDPLFKAGGVDDGPS</sequence>
<feature type="non-terminal residue" evidence="1">
    <location>
        <position position="62"/>
    </location>
</feature>
<gene>
    <name evidence="1" type="ORF">HAX54_001426</name>
</gene>
<accession>A0ABS8WT53</accession>
<dbReference type="Proteomes" id="UP000823775">
    <property type="component" value="Unassembled WGS sequence"/>
</dbReference>
<reference evidence="1 2" key="1">
    <citation type="journal article" date="2021" name="BMC Genomics">
        <title>Datura genome reveals duplications of psychoactive alkaloid biosynthetic genes and high mutation rate following tissue culture.</title>
        <authorList>
            <person name="Rajewski A."/>
            <person name="Carter-House D."/>
            <person name="Stajich J."/>
            <person name="Litt A."/>
        </authorList>
    </citation>
    <scope>NUCLEOTIDE SEQUENCE [LARGE SCALE GENOMIC DNA]</scope>
    <source>
        <strain evidence="1">AR-01</strain>
    </source>
</reference>